<dbReference type="AlphaFoldDB" id="E9GY21"/>
<reference evidence="2 3" key="1">
    <citation type="journal article" date="2011" name="Science">
        <title>The ecoresponsive genome of Daphnia pulex.</title>
        <authorList>
            <person name="Colbourne J.K."/>
            <person name="Pfrender M.E."/>
            <person name="Gilbert D."/>
            <person name="Thomas W.K."/>
            <person name="Tucker A."/>
            <person name="Oakley T.H."/>
            <person name="Tokishita S."/>
            <person name="Aerts A."/>
            <person name="Arnold G.J."/>
            <person name="Basu M.K."/>
            <person name="Bauer D.J."/>
            <person name="Caceres C.E."/>
            <person name="Carmel L."/>
            <person name="Casola C."/>
            <person name="Choi J.H."/>
            <person name="Detter J.C."/>
            <person name="Dong Q."/>
            <person name="Dusheyko S."/>
            <person name="Eads B.D."/>
            <person name="Frohlich T."/>
            <person name="Geiler-Samerotte K.A."/>
            <person name="Gerlach D."/>
            <person name="Hatcher P."/>
            <person name="Jogdeo S."/>
            <person name="Krijgsveld J."/>
            <person name="Kriventseva E.V."/>
            <person name="Kultz D."/>
            <person name="Laforsch C."/>
            <person name="Lindquist E."/>
            <person name="Lopez J."/>
            <person name="Manak J.R."/>
            <person name="Muller J."/>
            <person name="Pangilinan J."/>
            <person name="Patwardhan R.P."/>
            <person name="Pitluck S."/>
            <person name="Pritham E.J."/>
            <person name="Rechtsteiner A."/>
            <person name="Rho M."/>
            <person name="Rogozin I.B."/>
            <person name="Sakarya O."/>
            <person name="Salamov A."/>
            <person name="Schaack S."/>
            <person name="Shapiro H."/>
            <person name="Shiga Y."/>
            <person name="Skalitzky C."/>
            <person name="Smith Z."/>
            <person name="Souvorov A."/>
            <person name="Sung W."/>
            <person name="Tang Z."/>
            <person name="Tsuchiya D."/>
            <person name="Tu H."/>
            <person name="Vos H."/>
            <person name="Wang M."/>
            <person name="Wolf Y.I."/>
            <person name="Yamagata H."/>
            <person name="Yamada T."/>
            <person name="Ye Y."/>
            <person name="Shaw J.R."/>
            <person name="Andrews J."/>
            <person name="Crease T.J."/>
            <person name="Tang H."/>
            <person name="Lucas S.M."/>
            <person name="Robertson H.M."/>
            <person name="Bork P."/>
            <person name="Koonin E.V."/>
            <person name="Zdobnov E.M."/>
            <person name="Grigoriev I.V."/>
            <person name="Lynch M."/>
            <person name="Boore J.L."/>
        </authorList>
    </citation>
    <scope>NUCLEOTIDE SEQUENCE [LARGE SCALE GENOMIC DNA]</scope>
</reference>
<evidence type="ECO:0000313" key="2">
    <source>
        <dbReference type="EMBL" id="EFX75635.1"/>
    </source>
</evidence>
<evidence type="ECO:0000256" key="1">
    <source>
        <dbReference type="SAM" id="MobiDB-lite"/>
    </source>
</evidence>
<organism evidence="2 3">
    <name type="scientific">Daphnia pulex</name>
    <name type="common">Water flea</name>
    <dbReference type="NCBI Taxonomy" id="6669"/>
    <lineage>
        <taxon>Eukaryota</taxon>
        <taxon>Metazoa</taxon>
        <taxon>Ecdysozoa</taxon>
        <taxon>Arthropoda</taxon>
        <taxon>Crustacea</taxon>
        <taxon>Branchiopoda</taxon>
        <taxon>Diplostraca</taxon>
        <taxon>Cladocera</taxon>
        <taxon>Anomopoda</taxon>
        <taxon>Daphniidae</taxon>
        <taxon>Daphnia</taxon>
    </lineage>
</organism>
<dbReference type="HOGENOM" id="CLU_1344492_0_0_1"/>
<evidence type="ECO:0000313" key="3">
    <source>
        <dbReference type="Proteomes" id="UP000000305"/>
    </source>
</evidence>
<accession>E9GY21</accession>
<proteinExistence type="predicted"/>
<sequence>MASPSVSQDGSMEDDDNRIEWVERDFYKVPVNSRRIVYICPAPPHFLYTKDRQGRFDCCTTANFLRPFKPIHLYTAPEIDQCIAKPDHEDEKHSQNTRGNPKKCNSDGPTSAEIGLLYVKWAIREEAAWNFKKRTTYTDRTRLVEAALKKLKFKGIPSPEIIQTTIESFTIDSIQKSVESASKLASLEQSPFPNASAEVWDLDL</sequence>
<dbReference type="EMBL" id="GL732574">
    <property type="protein sequence ID" value="EFX75635.1"/>
    <property type="molecule type" value="Genomic_DNA"/>
</dbReference>
<gene>
    <name evidence="2" type="ORF">DAPPUDRAFT_323153</name>
</gene>
<keyword evidence="3" id="KW-1185">Reference proteome</keyword>
<name>E9GY21_DAPPU</name>
<dbReference type="KEGG" id="dpx:DAPPUDRAFT_323153"/>
<dbReference type="InParanoid" id="E9GY21"/>
<dbReference type="Proteomes" id="UP000000305">
    <property type="component" value="Unassembled WGS sequence"/>
</dbReference>
<feature type="region of interest" description="Disordered" evidence="1">
    <location>
        <begin position="88"/>
        <end position="108"/>
    </location>
</feature>
<protein>
    <submittedName>
        <fullName evidence="2">Uncharacterized protein</fullName>
    </submittedName>
</protein>